<evidence type="ECO:0000259" key="8">
    <source>
        <dbReference type="Pfam" id="PF02897"/>
    </source>
</evidence>
<dbReference type="InterPro" id="IPR051543">
    <property type="entry name" value="Serine_Peptidase_S9A"/>
</dbReference>
<dbReference type="EMBL" id="JADBGQ010000006">
    <property type="protein sequence ID" value="KAG5391409.1"/>
    <property type="molecule type" value="Genomic_DNA"/>
</dbReference>
<dbReference type="InterPro" id="IPR029058">
    <property type="entry name" value="AB_hydrolase_fold"/>
</dbReference>
<proteinExistence type="inferred from homology"/>
<name>A0ABQ7LZT5_BRACM</name>
<dbReference type="Proteomes" id="UP000823674">
    <property type="component" value="Chromosome A06"/>
</dbReference>
<evidence type="ECO:0000256" key="4">
    <source>
        <dbReference type="ARBA" id="ARBA00022825"/>
    </source>
</evidence>
<evidence type="ECO:0000256" key="5">
    <source>
        <dbReference type="ARBA" id="ARBA00045448"/>
    </source>
</evidence>
<keyword evidence="3 6" id="KW-0378">Hydrolase</keyword>
<sequence>MIVRRGGLVAAALGSHFLAPHHRRLLHFGAPLSCLAPLLPRRRFNPQLCSSSLRSGDMAETRSPPAAKKVEHVMQMFGDVRVDNYYWLRDDSRCNPDMLSYLREENDYTGSVMSGTKEFENKLFAEIRGRIKEDDISAPLRKGPYYYYKKNLQGKEYVQHCRRLIADNKAEPSVYDTMPTGPDAPPEHIILDENIKAQEFDYYSIGAFKTSPDHKLVAYAEDTKGDEIYTVNVIDSESLKPLGQPLKGLTCYLEWAGNDALVYITMDEILRPDKVCVKIQEIQLFRDHLAVFEREQGLQKITVHRLPAEGEPLNKLQAGRNVSFVDPVYSIDSTESEFASSVIRFRYSSMKTPPSVYDYDMDSGTSVIKKIDTVLGGFDASNYVTERKWVTAADGTQVPMSIVYNKNLAKLDGSDPCLLYGYGSYEISVDPYFKASRLSLLDRGFIYVIAHVRGGGEMGRQWYENGKLLKKKNTFTDFIACAESLIELKYCSKEKLCVEGRSAGGLLMGAVLNMRPDLFKVVIAGVPFVDVLTTMLDPTIPLTTSEWEEWGDPRKEEFYFYMKSYSPVDNVTAQNYPNVLVTAGLNDPRVMYSEPAKFVAKLREMKTDNNLLLFKCELGAGHFSKSGRFEKLQEDAFTFAFMMKVLDMIPASV</sequence>
<dbReference type="Gene3D" id="3.40.50.1820">
    <property type="entry name" value="alpha/beta hydrolase"/>
    <property type="match status" value="1"/>
</dbReference>
<dbReference type="PANTHER" id="PTHR11757:SF19">
    <property type="entry name" value="PROLYL ENDOPEPTIDASE-LIKE"/>
    <property type="match status" value="1"/>
</dbReference>
<keyword evidence="2 6" id="KW-0645">Protease</keyword>
<dbReference type="Gene3D" id="2.130.10.120">
    <property type="entry name" value="Prolyl oligopeptidase, N-terminal domain"/>
    <property type="match status" value="1"/>
</dbReference>
<comment type="function">
    <text evidence="5">Serine peptidase whose precise substrate specificity remains unclear. Does not cleave peptides after a arginine or lysine residue. Regulates trans-Golgi network morphology and sorting by regulating the membrane binding of the AP-1 complex. May play a role in the regulation of synaptic vesicle exocytosis.</text>
</comment>
<comment type="similarity">
    <text evidence="1 6">Belongs to the peptidase S9A family.</text>
</comment>
<keyword evidence="11" id="KW-1185">Reference proteome</keyword>
<evidence type="ECO:0000313" key="10">
    <source>
        <dbReference type="EMBL" id="KAG5392070.1"/>
    </source>
</evidence>
<accession>A0ABQ7LZT5</accession>
<dbReference type="Pfam" id="PF00326">
    <property type="entry name" value="Peptidase_S9"/>
    <property type="match status" value="1"/>
</dbReference>
<reference evidence="10 11" key="1">
    <citation type="submission" date="2021-03" db="EMBL/GenBank/DDBJ databases">
        <authorList>
            <person name="King G.J."/>
            <person name="Bancroft I."/>
            <person name="Baten A."/>
            <person name="Bloomfield J."/>
            <person name="Borpatragohain P."/>
            <person name="He Z."/>
            <person name="Irish N."/>
            <person name="Irwin J."/>
            <person name="Liu K."/>
            <person name="Mauleon R.P."/>
            <person name="Moore J."/>
            <person name="Morris R."/>
            <person name="Ostergaard L."/>
            <person name="Wang B."/>
            <person name="Wells R."/>
        </authorList>
    </citation>
    <scope>NUCLEOTIDE SEQUENCE [LARGE SCALE GENOMIC DNA]</scope>
    <source>
        <strain evidence="10">R-o-18</strain>
        <tissue evidence="10">Leaf</tissue>
    </source>
</reference>
<gene>
    <name evidence="10" type="primary">A06p003810.1_BraROA</name>
    <name evidence="9" type="synonym">A06g500170.1_BraROA</name>
    <name evidence="9" type="ORF">IGI04_021372</name>
    <name evidence="10" type="ORF">IGI04_022033</name>
</gene>
<evidence type="ECO:0000256" key="6">
    <source>
        <dbReference type="RuleBase" id="RU368024"/>
    </source>
</evidence>
<dbReference type="InterPro" id="IPR023302">
    <property type="entry name" value="Pept_S9A_N"/>
</dbReference>
<feature type="domain" description="Peptidase S9 prolyl oligopeptidase catalytic" evidence="7">
    <location>
        <begin position="432"/>
        <end position="647"/>
    </location>
</feature>
<keyword evidence="4 6" id="KW-0720">Serine protease</keyword>
<dbReference type="PANTHER" id="PTHR11757">
    <property type="entry name" value="PROTEASE FAMILY S9A OLIGOPEPTIDASE"/>
    <property type="match status" value="1"/>
</dbReference>
<evidence type="ECO:0000256" key="1">
    <source>
        <dbReference type="ARBA" id="ARBA00005228"/>
    </source>
</evidence>
<dbReference type="Pfam" id="PF02897">
    <property type="entry name" value="Peptidase_S9_N"/>
    <property type="match status" value="2"/>
</dbReference>
<feature type="domain" description="Peptidase S9A N-terminal" evidence="8">
    <location>
        <begin position="64"/>
        <end position="276"/>
    </location>
</feature>
<protein>
    <recommendedName>
        <fullName evidence="6">Prolyl endopeptidase</fullName>
        <ecNumber evidence="6">3.4.21.-</ecNumber>
    </recommendedName>
</protein>
<dbReference type="InterPro" id="IPR001375">
    <property type="entry name" value="Peptidase_S9_cat"/>
</dbReference>
<evidence type="ECO:0000313" key="11">
    <source>
        <dbReference type="Proteomes" id="UP000823674"/>
    </source>
</evidence>
<dbReference type="SUPFAM" id="SSF53474">
    <property type="entry name" value="alpha/beta-Hydrolases"/>
    <property type="match status" value="1"/>
</dbReference>
<dbReference type="PRINTS" id="PR00862">
    <property type="entry name" value="PROLIGOPTASE"/>
</dbReference>
<comment type="caution">
    <text evidence="10">The sequence shown here is derived from an EMBL/GenBank/DDBJ whole genome shotgun (WGS) entry which is preliminary data.</text>
</comment>
<dbReference type="SUPFAM" id="SSF50993">
    <property type="entry name" value="Peptidase/esterase 'gauge' domain"/>
    <property type="match status" value="2"/>
</dbReference>
<evidence type="ECO:0000313" key="9">
    <source>
        <dbReference type="EMBL" id="KAG5391409.1"/>
    </source>
</evidence>
<evidence type="ECO:0000256" key="2">
    <source>
        <dbReference type="ARBA" id="ARBA00022670"/>
    </source>
</evidence>
<dbReference type="EC" id="3.4.21.-" evidence="6"/>
<dbReference type="InterPro" id="IPR002470">
    <property type="entry name" value="Peptidase_S9A"/>
</dbReference>
<dbReference type="EMBL" id="JADBGQ010000006">
    <property type="protein sequence ID" value="KAG5392070.1"/>
    <property type="molecule type" value="Genomic_DNA"/>
</dbReference>
<feature type="domain" description="Peptidase S9A N-terminal" evidence="8">
    <location>
        <begin position="277"/>
        <end position="370"/>
    </location>
</feature>
<evidence type="ECO:0000256" key="3">
    <source>
        <dbReference type="ARBA" id="ARBA00022801"/>
    </source>
</evidence>
<evidence type="ECO:0000259" key="7">
    <source>
        <dbReference type="Pfam" id="PF00326"/>
    </source>
</evidence>
<organism evidence="10 11">
    <name type="scientific">Brassica rapa subsp. trilocularis</name>
    <dbReference type="NCBI Taxonomy" id="1813537"/>
    <lineage>
        <taxon>Eukaryota</taxon>
        <taxon>Viridiplantae</taxon>
        <taxon>Streptophyta</taxon>
        <taxon>Embryophyta</taxon>
        <taxon>Tracheophyta</taxon>
        <taxon>Spermatophyta</taxon>
        <taxon>Magnoliopsida</taxon>
        <taxon>eudicotyledons</taxon>
        <taxon>Gunneridae</taxon>
        <taxon>Pentapetalae</taxon>
        <taxon>rosids</taxon>
        <taxon>malvids</taxon>
        <taxon>Brassicales</taxon>
        <taxon>Brassicaceae</taxon>
        <taxon>Brassiceae</taxon>
        <taxon>Brassica</taxon>
    </lineage>
</organism>